<dbReference type="InterPro" id="IPR011051">
    <property type="entry name" value="RmlC_Cupin_sf"/>
</dbReference>
<protein>
    <recommendedName>
        <fullName evidence="2">Cupin type-2 domain-containing protein</fullName>
    </recommendedName>
</protein>
<dbReference type="InterPro" id="IPR014710">
    <property type="entry name" value="RmlC-like_jellyroll"/>
</dbReference>
<sequence length="167" mass="18316">MEEARYRAGREVNGISVRPGRSKEDSVRLLVTGEETQGRFAVIETRERRGQEPPLHAHGREDELVHVLEGEVTFHKDGQRLACPAGTSVLLPAGSEHTYRVESQEARLLVVLAPPGLEGLYSELRGDGESPDAERLITASARYGVEIMGPAPTDDRASDFDVTDQRG</sequence>
<accession>A0A6J4V170</accession>
<dbReference type="SUPFAM" id="SSF51182">
    <property type="entry name" value="RmlC-like cupins"/>
    <property type="match status" value="1"/>
</dbReference>
<dbReference type="PANTHER" id="PTHR36440">
    <property type="entry name" value="PUTATIVE (AFU_ORTHOLOGUE AFUA_8G07350)-RELATED"/>
    <property type="match status" value="1"/>
</dbReference>
<feature type="domain" description="Cupin type-2" evidence="2">
    <location>
        <begin position="50"/>
        <end position="111"/>
    </location>
</feature>
<evidence type="ECO:0000256" key="1">
    <source>
        <dbReference type="SAM" id="MobiDB-lite"/>
    </source>
</evidence>
<dbReference type="EMBL" id="CADCWH010000329">
    <property type="protein sequence ID" value="CAA9566108.1"/>
    <property type="molecule type" value="Genomic_DNA"/>
</dbReference>
<evidence type="ECO:0000313" key="3">
    <source>
        <dbReference type="EMBL" id="CAA9566108.1"/>
    </source>
</evidence>
<name>A0A6J4V170_9BACT</name>
<feature type="compositionally biased region" description="Basic and acidic residues" evidence="1">
    <location>
        <begin position="153"/>
        <end position="167"/>
    </location>
</feature>
<gene>
    <name evidence="3" type="ORF">AVDCRST_MAG70-2052</name>
</gene>
<proteinExistence type="predicted"/>
<dbReference type="PANTHER" id="PTHR36440:SF1">
    <property type="entry name" value="PUTATIVE (AFU_ORTHOLOGUE AFUA_8G07350)-RELATED"/>
    <property type="match status" value="1"/>
</dbReference>
<dbReference type="InterPro" id="IPR053146">
    <property type="entry name" value="QDO-like"/>
</dbReference>
<dbReference type="InterPro" id="IPR013096">
    <property type="entry name" value="Cupin_2"/>
</dbReference>
<dbReference type="Gene3D" id="2.60.120.10">
    <property type="entry name" value="Jelly Rolls"/>
    <property type="match status" value="1"/>
</dbReference>
<reference evidence="3" key="1">
    <citation type="submission" date="2020-02" db="EMBL/GenBank/DDBJ databases">
        <authorList>
            <person name="Meier V. D."/>
        </authorList>
    </citation>
    <scope>NUCLEOTIDE SEQUENCE</scope>
    <source>
        <strain evidence="3">AVDCRST_MAG70</strain>
    </source>
</reference>
<organism evidence="3">
    <name type="scientific">uncultured Thermomicrobiales bacterium</name>
    <dbReference type="NCBI Taxonomy" id="1645740"/>
    <lineage>
        <taxon>Bacteria</taxon>
        <taxon>Pseudomonadati</taxon>
        <taxon>Thermomicrobiota</taxon>
        <taxon>Thermomicrobia</taxon>
        <taxon>Thermomicrobiales</taxon>
        <taxon>environmental samples</taxon>
    </lineage>
</organism>
<evidence type="ECO:0000259" key="2">
    <source>
        <dbReference type="Pfam" id="PF07883"/>
    </source>
</evidence>
<dbReference type="AlphaFoldDB" id="A0A6J4V170"/>
<dbReference type="Pfam" id="PF07883">
    <property type="entry name" value="Cupin_2"/>
    <property type="match status" value="1"/>
</dbReference>
<feature type="region of interest" description="Disordered" evidence="1">
    <location>
        <begin position="147"/>
        <end position="167"/>
    </location>
</feature>